<organism evidence="2 3">
    <name type="scientific">Clostridium thermosuccinogenes</name>
    <dbReference type="NCBI Taxonomy" id="84032"/>
    <lineage>
        <taxon>Bacteria</taxon>
        <taxon>Bacillati</taxon>
        <taxon>Bacillota</taxon>
        <taxon>Clostridia</taxon>
        <taxon>Eubacteriales</taxon>
        <taxon>Clostridiaceae</taxon>
        <taxon>Clostridium</taxon>
    </lineage>
</organism>
<evidence type="ECO:0000313" key="2">
    <source>
        <dbReference type="EMBL" id="PNT95723.1"/>
    </source>
</evidence>
<keyword evidence="1" id="KW-0732">Signal</keyword>
<dbReference type="KEGG" id="cthd:CDO33_12675"/>
<evidence type="ECO:0008006" key="4">
    <source>
        <dbReference type="Google" id="ProtNLM"/>
    </source>
</evidence>
<feature type="chain" id="PRO_5014471882" description="SAF domain-containing protein" evidence="1">
    <location>
        <begin position="34"/>
        <end position="111"/>
    </location>
</feature>
<gene>
    <name evidence="2" type="ORF">CDQ84_16500</name>
</gene>
<evidence type="ECO:0000313" key="3">
    <source>
        <dbReference type="Proteomes" id="UP000236151"/>
    </source>
</evidence>
<dbReference type="RefSeq" id="WP_103082839.1">
    <property type="nucleotide sequence ID" value="NZ_CP021850.1"/>
</dbReference>
<dbReference type="AlphaFoldDB" id="A0A2K2F8B0"/>
<evidence type="ECO:0000256" key="1">
    <source>
        <dbReference type="SAM" id="SignalP"/>
    </source>
</evidence>
<feature type="signal peptide" evidence="1">
    <location>
        <begin position="1"/>
        <end position="33"/>
    </location>
</feature>
<name>A0A2K2F8B0_9CLOT</name>
<comment type="caution">
    <text evidence="2">The sequence shown here is derived from an EMBL/GenBank/DDBJ whole genome shotgun (WGS) entry which is preliminary data.</text>
</comment>
<dbReference type="EMBL" id="NIOJ01000060">
    <property type="protein sequence ID" value="PNT95723.1"/>
    <property type="molecule type" value="Genomic_DNA"/>
</dbReference>
<protein>
    <recommendedName>
        <fullName evidence="4">SAF domain-containing protein</fullName>
    </recommendedName>
</protein>
<keyword evidence="3" id="KW-1185">Reference proteome</keyword>
<dbReference type="Proteomes" id="UP000236151">
    <property type="component" value="Unassembled WGS sequence"/>
</dbReference>
<sequence>MKGKLFSTAKRKIAIITICSSLMIILGATTVFAATQGAKMVKDGKVHEAAIKVKEGLPAGQQFREGEEAAVKNIADTSEAPKGPIKIKDSEVPAAAIKVKEGLPAGQQMNK</sequence>
<proteinExistence type="predicted"/>
<accession>A0A2K2F8B0</accession>
<reference evidence="2 3" key="1">
    <citation type="submission" date="2017-06" db="EMBL/GenBank/DDBJ databases">
        <title>Investigating the central metabolism of Clostridium thermosuccinogenes.</title>
        <authorList>
            <person name="Koendjbiharie J.G."/>
            <person name="van Kranenburg R."/>
        </authorList>
    </citation>
    <scope>NUCLEOTIDE SEQUENCE [LARGE SCALE GENOMIC DNA]</scope>
    <source>
        <strain evidence="2 3">DSM 5806</strain>
    </source>
</reference>